<dbReference type="STRING" id="415426.Hbut_0164"/>
<dbReference type="EMBL" id="CP000493">
    <property type="protein sequence ID" value="ABM80036.1"/>
    <property type="molecule type" value="Genomic_DNA"/>
</dbReference>
<dbReference type="InterPro" id="IPR008988">
    <property type="entry name" value="Transcriptional_repressor_C"/>
</dbReference>
<sequence length="87" mass="9148">MTAMPTDTSRPRAVPLVALPPGSRARILTVTNGGHGVRMRLLQMGLTPGAVVEIVENYGRGPILVRVRGAVIALGRGLAEKVLVEPV</sequence>
<dbReference type="InterPro" id="IPR007167">
    <property type="entry name" value="Fe-transptr_FeoA-like"/>
</dbReference>
<evidence type="ECO:0000259" key="2">
    <source>
        <dbReference type="SMART" id="SM00899"/>
    </source>
</evidence>
<name>A2BJ75_HYPBU</name>
<dbReference type="HOGENOM" id="CLU_150646_6_3_2"/>
<dbReference type="KEGG" id="hbu:Hbut_0164"/>
<evidence type="ECO:0000313" key="4">
    <source>
        <dbReference type="Proteomes" id="UP000002593"/>
    </source>
</evidence>
<keyword evidence="4" id="KW-1185">Reference proteome</keyword>
<dbReference type="Gene3D" id="2.30.30.90">
    <property type="match status" value="1"/>
</dbReference>
<dbReference type="AlphaFoldDB" id="A2BJ75"/>
<keyword evidence="1" id="KW-0408">Iron</keyword>
<dbReference type="GO" id="GO:0046914">
    <property type="term" value="F:transition metal ion binding"/>
    <property type="evidence" value="ECO:0007669"/>
    <property type="project" value="InterPro"/>
</dbReference>
<gene>
    <name evidence="3" type="ordered locus">Hbut_0164</name>
</gene>
<dbReference type="SMART" id="SM00899">
    <property type="entry name" value="FeoA"/>
    <property type="match status" value="1"/>
</dbReference>
<dbReference type="InterPro" id="IPR038157">
    <property type="entry name" value="FeoA_core_dom"/>
</dbReference>
<dbReference type="Pfam" id="PF04023">
    <property type="entry name" value="FeoA"/>
    <property type="match status" value="1"/>
</dbReference>
<evidence type="ECO:0000313" key="3">
    <source>
        <dbReference type="EMBL" id="ABM80036.1"/>
    </source>
</evidence>
<proteinExistence type="predicted"/>
<evidence type="ECO:0000256" key="1">
    <source>
        <dbReference type="ARBA" id="ARBA00023004"/>
    </source>
</evidence>
<feature type="domain" description="Ferrous iron transporter FeoA-like" evidence="2">
    <location>
        <begin position="14"/>
        <end position="86"/>
    </location>
</feature>
<dbReference type="Proteomes" id="UP000002593">
    <property type="component" value="Chromosome"/>
</dbReference>
<dbReference type="PANTHER" id="PTHR43151:SF1">
    <property type="entry name" value="SSR2333 PROTEIN"/>
    <property type="match status" value="1"/>
</dbReference>
<dbReference type="EnsemblBacteria" id="ABM80036">
    <property type="protein sequence ID" value="ABM80036"/>
    <property type="gene ID" value="Hbut_0164"/>
</dbReference>
<accession>A2BJ75</accession>
<dbReference type="eggNOG" id="arCOG02102">
    <property type="taxonomic scope" value="Archaea"/>
</dbReference>
<reference evidence="3 4" key="1">
    <citation type="journal article" date="2007" name="Archaea">
        <title>The genome of Hyperthermus butylicus: a sulfur-reducing, peptide fermenting, neutrophilic Crenarchaeote growing up to 108 degrees C.</title>
        <authorList>
            <person name="Brugger K."/>
            <person name="Chen L."/>
            <person name="Stark M."/>
            <person name="Zibat A."/>
            <person name="Redder P."/>
            <person name="Ruepp A."/>
            <person name="Awayez M."/>
            <person name="She Q."/>
            <person name="Garrett R.A."/>
            <person name="Klenk H.P."/>
        </authorList>
    </citation>
    <scope>NUCLEOTIDE SEQUENCE [LARGE SCALE GENOMIC DNA]</scope>
    <source>
        <strain evidence="4">DSM 5456 / JCM 9403 / PLM1-5</strain>
    </source>
</reference>
<dbReference type="PANTHER" id="PTHR43151">
    <property type="entry name" value="FEOA FAMILY PROTEIN"/>
    <property type="match status" value="1"/>
</dbReference>
<organism evidence="3 4">
    <name type="scientific">Hyperthermus butylicus (strain DSM 5456 / JCM 9403 / PLM1-5)</name>
    <dbReference type="NCBI Taxonomy" id="415426"/>
    <lineage>
        <taxon>Archaea</taxon>
        <taxon>Thermoproteota</taxon>
        <taxon>Thermoprotei</taxon>
        <taxon>Desulfurococcales</taxon>
        <taxon>Pyrodictiaceae</taxon>
        <taxon>Hyperthermus</taxon>
    </lineage>
</organism>
<dbReference type="InterPro" id="IPR053184">
    <property type="entry name" value="FeoA-like"/>
</dbReference>
<dbReference type="SUPFAM" id="SSF50037">
    <property type="entry name" value="C-terminal domain of transcriptional repressors"/>
    <property type="match status" value="1"/>
</dbReference>
<protein>
    <submittedName>
        <fullName evidence="3">FeoA domain-Fe2+ transport</fullName>
    </submittedName>
</protein>